<evidence type="ECO:0000256" key="1">
    <source>
        <dbReference type="SAM" id="Phobius"/>
    </source>
</evidence>
<keyword evidence="1" id="KW-1133">Transmembrane helix</keyword>
<name>A0A2P8E697_9BACT</name>
<dbReference type="EMBL" id="PYGF01000004">
    <property type="protein sequence ID" value="PSL04968.1"/>
    <property type="molecule type" value="Genomic_DNA"/>
</dbReference>
<comment type="caution">
    <text evidence="2">The sequence shown here is derived from an EMBL/GenBank/DDBJ whole genome shotgun (WGS) entry which is preliminary data.</text>
</comment>
<evidence type="ECO:0000313" key="3">
    <source>
        <dbReference type="Proteomes" id="UP000240708"/>
    </source>
</evidence>
<evidence type="ECO:0000313" key="2">
    <source>
        <dbReference type="EMBL" id="PSL04968.1"/>
    </source>
</evidence>
<evidence type="ECO:0008006" key="4">
    <source>
        <dbReference type="Google" id="ProtNLM"/>
    </source>
</evidence>
<dbReference type="RefSeq" id="WP_106567009.1">
    <property type="nucleotide sequence ID" value="NZ_PYGF01000004.1"/>
</dbReference>
<keyword evidence="3" id="KW-1185">Reference proteome</keyword>
<dbReference type="AlphaFoldDB" id="A0A2P8E697"/>
<feature type="transmembrane region" description="Helical" evidence="1">
    <location>
        <begin position="20"/>
        <end position="38"/>
    </location>
</feature>
<organism evidence="2 3">
    <name type="scientific">Cecembia rubra</name>
    <dbReference type="NCBI Taxonomy" id="1485585"/>
    <lineage>
        <taxon>Bacteria</taxon>
        <taxon>Pseudomonadati</taxon>
        <taxon>Bacteroidota</taxon>
        <taxon>Cytophagia</taxon>
        <taxon>Cytophagales</taxon>
        <taxon>Cyclobacteriaceae</taxon>
        <taxon>Cecembia</taxon>
    </lineage>
</organism>
<accession>A0A2P8E697</accession>
<sequence>MEKFEELSFEELKEMNGGGLVFWLVCAVVTHVITEIVFNPKEHLEAFKEGYNSTAERPL</sequence>
<gene>
    <name evidence="2" type="ORF">CLV48_104142</name>
</gene>
<reference evidence="2 3" key="1">
    <citation type="submission" date="2018-03" db="EMBL/GenBank/DDBJ databases">
        <title>Genomic Encyclopedia of Archaeal and Bacterial Type Strains, Phase II (KMG-II): from individual species to whole genera.</title>
        <authorList>
            <person name="Goeker M."/>
        </authorList>
    </citation>
    <scope>NUCLEOTIDE SEQUENCE [LARGE SCALE GENOMIC DNA]</scope>
    <source>
        <strain evidence="2 3">DSM 28057</strain>
    </source>
</reference>
<dbReference type="Proteomes" id="UP000240708">
    <property type="component" value="Unassembled WGS sequence"/>
</dbReference>
<proteinExistence type="predicted"/>
<keyword evidence="1" id="KW-0472">Membrane</keyword>
<keyword evidence="1" id="KW-0812">Transmembrane</keyword>
<protein>
    <recommendedName>
        <fullName evidence="4">Lactobin A/cerein 7B family class IIb bacteriocin</fullName>
    </recommendedName>
</protein>